<dbReference type="Proteomes" id="UP001142592">
    <property type="component" value="Unassembled WGS sequence"/>
</dbReference>
<evidence type="ECO:0000313" key="2">
    <source>
        <dbReference type="Proteomes" id="UP001142592"/>
    </source>
</evidence>
<accession>A0A9X3DG34</accession>
<gene>
    <name evidence="1" type="ORF">OQZ29_17335</name>
</gene>
<sequence length="147" mass="17363">MEGFFMRKTFLAIAKNISKLCAMRIVNDPPQVNTNDKKSGVYTSMSIVAEAKRANCWLYNKLNNEWYTPEEFHEKYANHRDTDINIRTLLQNIFIIDPNKGIKAYHKTLADKLTKFEAETKELRERGEAFTQRVIDYYQQKSKNKFK</sequence>
<organism evidence="1 2">
    <name type="scientific">Pedobacter agri</name>
    <dbReference type="NCBI Taxonomy" id="454586"/>
    <lineage>
        <taxon>Bacteria</taxon>
        <taxon>Pseudomonadati</taxon>
        <taxon>Bacteroidota</taxon>
        <taxon>Sphingobacteriia</taxon>
        <taxon>Sphingobacteriales</taxon>
        <taxon>Sphingobacteriaceae</taxon>
        <taxon>Pedobacter</taxon>
    </lineage>
</organism>
<comment type="caution">
    <text evidence="1">The sequence shown here is derived from an EMBL/GenBank/DDBJ whole genome shotgun (WGS) entry which is preliminary data.</text>
</comment>
<name>A0A9X3DG34_9SPHI</name>
<protein>
    <submittedName>
        <fullName evidence="1">Uncharacterized protein</fullName>
    </submittedName>
</protein>
<evidence type="ECO:0000313" key="1">
    <source>
        <dbReference type="EMBL" id="MCX3266525.1"/>
    </source>
</evidence>
<proteinExistence type="predicted"/>
<reference evidence="1" key="1">
    <citation type="submission" date="2022-11" db="EMBL/GenBank/DDBJ databases">
        <authorList>
            <person name="Graham C."/>
            <person name="Newman J.D."/>
        </authorList>
    </citation>
    <scope>NUCLEOTIDE SEQUENCE</scope>
    <source>
        <strain evidence="1">DSM 19486</strain>
    </source>
</reference>
<keyword evidence="2" id="KW-1185">Reference proteome</keyword>
<dbReference type="AlphaFoldDB" id="A0A9X3DG34"/>
<dbReference type="EMBL" id="JAPJUH010000005">
    <property type="protein sequence ID" value="MCX3266525.1"/>
    <property type="molecule type" value="Genomic_DNA"/>
</dbReference>
<dbReference type="RefSeq" id="WP_010599535.1">
    <property type="nucleotide sequence ID" value="NZ_JAPJUH010000005.1"/>
</dbReference>